<dbReference type="RefSeq" id="WP_067694367.1">
    <property type="nucleotide sequence ID" value="NZ_LLZH01000212.1"/>
</dbReference>
<dbReference type="EMBL" id="LLZH01000212">
    <property type="protein sequence ID" value="KUL31446.1"/>
    <property type="molecule type" value="Genomic_DNA"/>
</dbReference>
<comment type="caution">
    <text evidence="1">The sequence shown here is derived from an EMBL/GenBank/DDBJ whole genome shotgun (WGS) entry which is preliminary data.</text>
</comment>
<accession>A0A101JS53</accession>
<keyword evidence="2" id="KW-1185">Reference proteome</keyword>
<dbReference type="OrthoDB" id="3697177at2"/>
<sequence>MTDVVTAEQVELHFTRSAHTRELVSGWERDHRDDEVVDAVRRHHSKVVNSVTLNEVEQVCRTTDHALGRVRGEDADSVPAIRDWTSPFAVSHVFHFITEAVGTVPTYQLFQKTCQMSEFRHMLWEPAIQAIEDCIQAGTPSWLAHDAIRWRIGNFYYSFLREQWTHAYLRSSGIVTRQHPLADALFAVDGWVDDKVISIYIGNRTFRTSAGGRKHGPRVRLRGAQPPFGFVDMQLPAATRFGRVHLPDRRRVDEWIHRQFRRHLEPV</sequence>
<name>A0A101JS53_9ACTN</name>
<gene>
    <name evidence="1" type="ORF">ADL15_22195</name>
</gene>
<organism evidence="1 2">
    <name type="scientific">Actinoplanes awajinensis subsp. mycoplanecinus</name>
    <dbReference type="NCBI Taxonomy" id="135947"/>
    <lineage>
        <taxon>Bacteria</taxon>
        <taxon>Bacillati</taxon>
        <taxon>Actinomycetota</taxon>
        <taxon>Actinomycetes</taxon>
        <taxon>Micromonosporales</taxon>
        <taxon>Micromonosporaceae</taxon>
        <taxon>Actinoplanes</taxon>
    </lineage>
</organism>
<dbReference type="AlphaFoldDB" id="A0A101JS53"/>
<evidence type="ECO:0000313" key="1">
    <source>
        <dbReference type="EMBL" id="KUL31446.1"/>
    </source>
</evidence>
<proteinExistence type="predicted"/>
<dbReference type="Proteomes" id="UP000053244">
    <property type="component" value="Unassembled WGS sequence"/>
</dbReference>
<reference evidence="1 2" key="1">
    <citation type="submission" date="2015-10" db="EMBL/GenBank/DDBJ databases">
        <authorList>
            <person name="Gilbert D.G."/>
        </authorList>
    </citation>
    <scope>NUCLEOTIDE SEQUENCE [LARGE SCALE GENOMIC DNA]</scope>
    <source>
        <strain evidence="1 2">NRRL B-16712</strain>
    </source>
</reference>
<protein>
    <submittedName>
        <fullName evidence="1">Uncharacterized protein</fullName>
    </submittedName>
</protein>
<evidence type="ECO:0000313" key="2">
    <source>
        <dbReference type="Proteomes" id="UP000053244"/>
    </source>
</evidence>